<evidence type="ECO:0000313" key="1">
    <source>
        <dbReference type="EMBL" id="SDY73452.1"/>
    </source>
</evidence>
<reference evidence="1 2" key="1">
    <citation type="submission" date="2016-10" db="EMBL/GenBank/DDBJ databases">
        <authorList>
            <person name="Varghese N."/>
            <person name="Submissions S."/>
        </authorList>
    </citation>
    <scope>NUCLEOTIDE SEQUENCE [LARGE SCALE GENOMIC DNA]</scope>
    <source>
        <strain evidence="1 2">DSM 17997</strain>
    </source>
</reference>
<dbReference type="InterPro" id="IPR025316">
    <property type="entry name" value="DUF4221"/>
</dbReference>
<name>A0A1H3M9Q1_9BACT</name>
<gene>
    <name evidence="1" type="ORF">SAMN05444412_102406</name>
</gene>
<dbReference type="Pfam" id="PF13970">
    <property type="entry name" value="DUF4221"/>
    <property type="match status" value="1"/>
</dbReference>
<organism evidence="1 2">
    <name type="scientific">Rhodonellum ikkaensis</name>
    <dbReference type="NCBI Taxonomy" id="336829"/>
    <lineage>
        <taxon>Bacteria</taxon>
        <taxon>Pseudomonadati</taxon>
        <taxon>Bacteroidota</taxon>
        <taxon>Cytophagia</taxon>
        <taxon>Cytophagales</taxon>
        <taxon>Cytophagaceae</taxon>
        <taxon>Rhodonellum</taxon>
    </lineage>
</organism>
<proteinExistence type="predicted"/>
<protein>
    <recommendedName>
        <fullName evidence="3">DUF4221 domain-containing protein</fullName>
    </recommendedName>
</protein>
<keyword evidence="2" id="KW-1185">Reference proteome</keyword>
<sequence length="395" mass="46073">MDNQCIFLTASLFFLLLMGCTTRNESESAKTLYSDKKISFGIDTLTIKLNKELNFDYPYSSRFFDGSETYFVGYNSGLHKLDFFSLEGLKYSFSTILEKDGPNGMDDPWDFFIQSLDSIYYLGKDSKLTLLDTSGKVLSVFKLEDPMGNYGYKANPITFKIFLNQEKNKMYLNSYSFSHLPNNHAYFKEPFVSFIDLRNSDMDTIPIQFPKIYLETDKILGEYMEPNVIFVDNRIIYSFPADPSIYTYNLTTKEKEVFGGESLNSKNSIEYMAPDDYHDIQKRIIHQIENTYFYNVVHDPFRKLFYRIHSGGVSFQIDEDDINSVFEKPIFLTVFDENFNILQEMELPSKTYNALSMFVTKSGLHLPFSHYLNQDVDEGKLVFHVYKFEMENTNP</sequence>
<accession>A0A1H3M9Q1</accession>
<evidence type="ECO:0008006" key="3">
    <source>
        <dbReference type="Google" id="ProtNLM"/>
    </source>
</evidence>
<dbReference type="EMBL" id="FNQC01000002">
    <property type="protein sequence ID" value="SDY73452.1"/>
    <property type="molecule type" value="Genomic_DNA"/>
</dbReference>
<dbReference type="RefSeq" id="WP_019596827.1">
    <property type="nucleotide sequence ID" value="NZ_FNQC01000002.1"/>
</dbReference>
<dbReference type="Proteomes" id="UP000199663">
    <property type="component" value="Unassembled WGS sequence"/>
</dbReference>
<comment type="caution">
    <text evidence="1">The sequence shown here is derived from an EMBL/GenBank/DDBJ whole genome shotgun (WGS) entry which is preliminary data.</text>
</comment>
<evidence type="ECO:0000313" key="2">
    <source>
        <dbReference type="Proteomes" id="UP000199663"/>
    </source>
</evidence>